<evidence type="ECO:0000256" key="4">
    <source>
        <dbReference type="ARBA" id="ARBA00022475"/>
    </source>
</evidence>
<gene>
    <name evidence="10" type="ORF">DPV87_06710</name>
</gene>
<dbReference type="PANTHER" id="PTHR23502:SF132">
    <property type="entry name" value="POLYAMINE TRANSPORTER 2-RELATED"/>
    <property type="match status" value="1"/>
</dbReference>
<keyword evidence="5 8" id="KW-0812">Transmembrane</keyword>
<dbReference type="PANTHER" id="PTHR23502">
    <property type="entry name" value="MAJOR FACILITATOR SUPERFAMILY"/>
    <property type="match status" value="1"/>
</dbReference>
<dbReference type="GO" id="GO:1990961">
    <property type="term" value="P:xenobiotic detoxification by transmembrane export across the plasma membrane"/>
    <property type="evidence" value="ECO:0007669"/>
    <property type="project" value="InterPro"/>
</dbReference>
<evidence type="ECO:0000256" key="6">
    <source>
        <dbReference type="ARBA" id="ARBA00022989"/>
    </source>
</evidence>
<dbReference type="CDD" id="cd17320">
    <property type="entry name" value="MFS_MdfA_MDR_like"/>
    <property type="match status" value="1"/>
</dbReference>
<evidence type="ECO:0000259" key="9">
    <source>
        <dbReference type="PROSITE" id="PS50850"/>
    </source>
</evidence>
<feature type="transmembrane region" description="Helical" evidence="8">
    <location>
        <begin position="134"/>
        <end position="153"/>
    </location>
</feature>
<keyword evidence="3 8" id="KW-0813">Transport</keyword>
<feature type="transmembrane region" description="Helical" evidence="8">
    <location>
        <begin position="244"/>
        <end position="264"/>
    </location>
</feature>
<protein>
    <recommendedName>
        <fullName evidence="8">Bcr/CflA family efflux transporter</fullName>
    </recommendedName>
</protein>
<evidence type="ECO:0000313" key="11">
    <source>
        <dbReference type="Proteomes" id="UP000253910"/>
    </source>
</evidence>
<dbReference type="InterPro" id="IPR011701">
    <property type="entry name" value="MFS"/>
</dbReference>
<reference evidence="10 11" key="1">
    <citation type="submission" date="2018-05" db="EMBL/GenBank/DDBJ databases">
        <title>Draft Genome Sequences for a Diverse set of 7 Haemophilus Species.</title>
        <authorList>
            <person name="Nichols M."/>
            <person name="Topaz N."/>
            <person name="Wang X."/>
            <person name="Wang X."/>
            <person name="Boxrud D."/>
        </authorList>
    </citation>
    <scope>NUCLEOTIDE SEQUENCE [LARGE SCALE GENOMIC DNA]</scope>
    <source>
        <strain evidence="10 11">C2008001710</strain>
    </source>
</reference>
<dbReference type="NCBIfam" id="TIGR00710">
    <property type="entry name" value="efflux_Bcr_CflA"/>
    <property type="match status" value="1"/>
</dbReference>
<keyword evidence="7 8" id="KW-0472">Membrane</keyword>
<dbReference type="SUPFAM" id="SSF103473">
    <property type="entry name" value="MFS general substrate transporter"/>
    <property type="match status" value="1"/>
</dbReference>
<feature type="transmembrane region" description="Helical" evidence="8">
    <location>
        <begin position="216"/>
        <end position="238"/>
    </location>
</feature>
<evidence type="ECO:0000256" key="8">
    <source>
        <dbReference type="RuleBase" id="RU365088"/>
    </source>
</evidence>
<evidence type="ECO:0000256" key="3">
    <source>
        <dbReference type="ARBA" id="ARBA00022448"/>
    </source>
</evidence>
<evidence type="ECO:0000256" key="5">
    <source>
        <dbReference type="ARBA" id="ARBA00022692"/>
    </source>
</evidence>
<feature type="transmembrane region" description="Helical" evidence="8">
    <location>
        <begin position="75"/>
        <end position="95"/>
    </location>
</feature>
<feature type="transmembrane region" description="Helical" evidence="8">
    <location>
        <begin position="43"/>
        <end position="63"/>
    </location>
</feature>
<sequence>MTKANSKLFLVLLLGVLSAFGPFVVDLYLPSLPQLATFFETSASMTQLTLTTAMIGLAVGQLLLDPLSDKFGRKIPLIISLVIYIISTVLIVYTPNIEAMIVLRVIQGLSSAGSVVISRAVATDLYRGREMTRFFGLLMTINGLAPIISPILGSLLLEYISWKGVFVFLALIGVIVLLFCFRLKESLSVENRLQGSIFSTFLTFGVIIKNRVFMSYVGIQSFLLGSMFAYIAASPFIFQSFYGLSAFVFSLCFGANGAALVIGANVGGKLPNRKALAIGVLAFVVAALYTIAVLIIQPYWLFVEIGFFAMLLLMGITFPAISSLAMESERQYAGSASALLGFAPFFLGGVVSPLVGIGNIFYSTALVILACSVLALAIYWMVRHKIPTSAES</sequence>
<keyword evidence="4" id="KW-1003">Cell membrane</keyword>
<evidence type="ECO:0000313" key="10">
    <source>
        <dbReference type="EMBL" id="RDE90704.1"/>
    </source>
</evidence>
<dbReference type="GO" id="GO:0005886">
    <property type="term" value="C:plasma membrane"/>
    <property type="evidence" value="ECO:0007669"/>
    <property type="project" value="UniProtKB-SubCell"/>
</dbReference>
<dbReference type="Proteomes" id="UP000253910">
    <property type="component" value="Unassembled WGS sequence"/>
</dbReference>
<evidence type="ECO:0000256" key="7">
    <source>
        <dbReference type="ARBA" id="ARBA00023136"/>
    </source>
</evidence>
<keyword evidence="6 8" id="KW-1133">Transmembrane helix</keyword>
<dbReference type="PROSITE" id="PS50850">
    <property type="entry name" value="MFS"/>
    <property type="match status" value="1"/>
</dbReference>
<feature type="domain" description="Major facilitator superfamily (MFS) profile" evidence="9">
    <location>
        <begin position="7"/>
        <end position="387"/>
    </location>
</feature>
<feature type="transmembrane region" description="Helical" evidence="8">
    <location>
        <begin position="276"/>
        <end position="299"/>
    </location>
</feature>
<feature type="transmembrane region" description="Helical" evidence="8">
    <location>
        <begin position="159"/>
        <end position="181"/>
    </location>
</feature>
<dbReference type="InterPro" id="IPR004812">
    <property type="entry name" value="Efflux_drug-R_Bcr/CmlA"/>
</dbReference>
<keyword evidence="8" id="KW-0997">Cell inner membrane</keyword>
<feature type="transmembrane region" description="Helical" evidence="8">
    <location>
        <begin position="332"/>
        <end position="354"/>
    </location>
</feature>
<dbReference type="GO" id="GO:0042910">
    <property type="term" value="F:xenobiotic transmembrane transporter activity"/>
    <property type="evidence" value="ECO:0007669"/>
    <property type="project" value="InterPro"/>
</dbReference>
<evidence type="ECO:0000256" key="1">
    <source>
        <dbReference type="ARBA" id="ARBA00004651"/>
    </source>
</evidence>
<dbReference type="Pfam" id="PF07690">
    <property type="entry name" value="MFS_1"/>
    <property type="match status" value="1"/>
</dbReference>
<feature type="transmembrane region" description="Helical" evidence="8">
    <location>
        <begin position="305"/>
        <end position="325"/>
    </location>
</feature>
<comment type="similarity">
    <text evidence="2 8">Belongs to the major facilitator superfamily. Bcr/CmlA family.</text>
</comment>
<dbReference type="InterPro" id="IPR020846">
    <property type="entry name" value="MFS_dom"/>
</dbReference>
<comment type="caution">
    <text evidence="8">Lacks conserved residue(s) required for the propagation of feature annotation.</text>
</comment>
<dbReference type="RefSeq" id="WP_111315595.1">
    <property type="nucleotide sequence ID" value="NZ_QEPW01000010.1"/>
</dbReference>
<feature type="transmembrane region" description="Helical" evidence="8">
    <location>
        <begin position="360"/>
        <end position="382"/>
    </location>
</feature>
<dbReference type="AlphaFoldDB" id="A0A369Z3I5"/>
<name>A0A369Z3I5_HAEPA</name>
<dbReference type="EMBL" id="QEPW01000010">
    <property type="protein sequence ID" value="RDE90704.1"/>
    <property type="molecule type" value="Genomic_DNA"/>
</dbReference>
<organism evidence="10 11">
    <name type="scientific">Haemophilus parainfluenzae</name>
    <dbReference type="NCBI Taxonomy" id="729"/>
    <lineage>
        <taxon>Bacteria</taxon>
        <taxon>Pseudomonadati</taxon>
        <taxon>Pseudomonadota</taxon>
        <taxon>Gammaproteobacteria</taxon>
        <taxon>Pasteurellales</taxon>
        <taxon>Pasteurellaceae</taxon>
        <taxon>Haemophilus</taxon>
    </lineage>
</organism>
<proteinExistence type="inferred from homology"/>
<feature type="transmembrane region" description="Helical" evidence="8">
    <location>
        <begin position="101"/>
        <end position="122"/>
    </location>
</feature>
<comment type="caution">
    <text evidence="10">The sequence shown here is derived from an EMBL/GenBank/DDBJ whole genome shotgun (WGS) entry which is preliminary data.</text>
</comment>
<dbReference type="Gene3D" id="1.20.1720.10">
    <property type="entry name" value="Multidrug resistance protein D"/>
    <property type="match status" value="1"/>
</dbReference>
<evidence type="ECO:0000256" key="2">
    <source>
        <dbReference type="ARBA" id="ARBA00006236"/>
    </source>
</evidence>
<comment type="subcellular location">
    <subcellularLocation>
        <location evidence="8">Cell inner membrane</location>
        <topology evidence="8">Multi-pass membrane protein</topology>
    </subcellularLocation>
    <subcellularLocation>
        <location evidence="1">Cell membrane</location>
        <topology evidence="1">Multi-pass membrane protein</topology>
    </subcellularLocation>
</comment>
<dbReference type="InterPro" id="IPR036259">
    <property type="entry name" value="MFS_trans_sf"/>
</dbReference>
<accession>A0A369Z3I5</accession>